<feature type="compositionally biased region" description="Basic and acidic residues" evidence="1">
    <location>
        <begin position="1"/>
        <end position="11"/>
    </location>
</feature>
<protein>
    <submittedName>
        <fullName evidence="3">Uncharacterized protein</fullName>
    </submittedName>
</protein>
<dbReference type="RefSeq" id="WP_344801655.1">
    <property type="nucleotide sequence ID" value="NZ_BAABAB010000005.1"/>
</dbReference>
<feature type="region of interest" description="Disordered" evidence="1">
    <location>
        <begin position="545"/>
        <end position="566"/>
    </location>
</feature>
<comment type="caution">
    <text evidence="3">The sequence shown here is derived from an EMBL/GenBank/DDBJ whole genome shotgun (WGS) entry which is preliminary data.</text>
</comment>
<accession>A0ABP6ZEZ9</accession>
<keyword evidence="4" id="KW-1185">Reference proteome</keyword>
<feature type="compositionally biased region" description="Gly residues" evidence="1">
    <location>
        <begin position="34"/>
        <end position="49"/>
    </location>
</feature>
<feature type="compositionally biased region" description="Acidic residues" evidence="1">
    <location>
        <begin position="12"/>
        <end position="33"/>
    </location>
</feature>
<dbReference type="InterPro" id="IPR043777">
    <property type="entry name" value="DUF5719"/>
</dbReference>
<feature type="transmembrane region" description="Helical" evidence="2">
    <location>
        <begin position="85"/>
        <end position="105"/>
    </location>
</feature>
<evidence type="ECO:0000313" key="3">
    <source>
        <dbReference type="EMBL" id="GAA3607459.1"/>
    </source>
</evidence>
<sequence>MSPDRRDRDPLDPDDEMAFDPGADDDADLDEIGDGTGRGSRGSRGSGRSGRGRTRSPADDDADGVDDWGTTRRARRRFPVSGRHVLAVAVVLVVAVAIVVGGSLLPTQRARTVVSAAPLVGRTTSVCPAAFQDSADAADRPAATVSAVTIRSAPDRQGVLTGTLLAGGEPLLTVKQQGFGAQVKAPDAPLLLQATGAMSTASSGAILASADTGELTGLSAAPCTSPSTSQWFVGVGAETTNRTELVLSNPDDAQAEVDLRFFGQSGRVVVPGSPGLVVPAHASRTVSLESLVAQTGPLSVWVRATSGRVSAMARDLRSVGLTPAGADWHPASIGPRRALVVPGVPAGAGARQLQLVNPSMTRALVTVSVLGATGAFSPVGAEQVEVPPESTVSASLDPGLAGQGAGIGLAADRPVSAAVVSTSSGTDADTGSAALPDIAVQPATPAVGRHGVGAIAAVTGTDGTLMLSNGGDTDTRVGFTIANLSGVTLRSDTMLVPAHGTSTRRLDPAAGASYVQVDVPDGALIYGAADFAQSEGPVAGLTSLPITSPDLASRSRDAVPDPAVGR</sequence>
<keyword evidence="2" id="KW-0812">Transmembrane</keyword>
<proteinExistence type="predicted"/>
<evidence type="ECO:0000313" key="4">
    <source>
        <dbReference type="Proteomes" id="UP001501490"/>
    </source>
</evidence>
<reference evidence="4" key="1">
    <citation type="journal article" date="2019" name="Int. J. Syst. Evol. Microbiol.">
        <title>The Global Catalogue of Microorganisms (GCM) 10K type strain sequencing project: providing services to taxonomists for standard genome sequencing and annotation.</title>
        <authorList>
            <consortium name="The Broad Institute Genomics Platform"/>
            <consortium name="The Broad Institute Genome Sequencing Center for Infectious Disease"/>
            <person name="Wu L."/>
            <person name="Ma J."/>
        </authorList>
    </citation>
    <scope>NUCLEOTIDE SEQUENCE [LARGE SCALE GENOMIC DNA]</scope>
    <source>
        <strain evidence="4">JCM 16929</strain>
    </source>
</reference>
<dbReference type="Proteomes" id="UP001501490">
    <property type="component" value="Unassembled WGS sequence"/>
</dbReference>
<organism evidence="3 4">
    <name type="scientific">Microlunatus ginsengisoli</name>
    <dbReference type="NCBI Taxonomy" id="363863"/>
    <lineage>
        <taxon>Bacteria</taxon>
        <taxon>Bacillati</taxon>
        <taxon>Actinomycetota</taxon>
        <taxon>Actinomycetes</taxon>
        <taxon>Propionibacteriales</taxon>
        <taxon>Propionibacteriaceae</taxon>
        <taxon>Microlunatus</taxon>
    </lineage>
</organism>
<name>A0ABP6ZEZ9_9ACTN</name>
<evidence type="ECO:0000256" key="2">
    <source>
        <dbReference type="SAM" id="Phobius"/>
    </source>
</evidence>
<gene>
    <name evidence="3" type="ORF">GCM10022236_06580</name>
</gene>
<dbReference type="EMBL" id="BAABAB010000005">
    <property type="protein sequence ID" value="GAA3607459.1"/>
    <property type="molecule type" value="Genomic_DNA"/>
</dbReference>
<keyword evidence="2" id="KW-1133">Transmembrane helix</keyword>
<feature type="region of interest" description="Disordered" evidence="1">
    <location>
        <begin position="1"/>
        <end position="68"/>
    </location>
</feature>
<keyword evidence="2" id="KW-0472">Membrane</keyword>
<dbReference type="Pfam" id="PF18986">
    <property type="entry name" value="DUF5719"/>
    <property type="match status" value="1"/>
</dbReference>
<evidence type="ECO:0000256" key="1">
    <source>
        <dbReference type="SAM" id="MobiDB-lite"/>
    </source>
</evidence>